<reference evidence="1" key="1">
    <citation type="submission" date="2024-02" db="EMBL/GenBank/DDBJ databases">
        <title>Metagenome Assembled Genome of Zalaria obscura JY119.</title>
        <authorList>
            <person name="Vighnesh L."/>
            <person name="Jagadeeshwari U."/>
            <person name="Venkata Ramana C."/>
            <person name="Sasikala C."/>
        </authorList>
    </citation>
    <scope>NUCLEOTIDE SEQUENCE</scope>
    <source>
        <strain evidence="1">JY119</strain>
    </source>
</reference>
<comment type="caution">
    <text evidence="1">The sequence shown here is derived from an EMBL/GenBank/DDBJ whole genome shotgun (WGS) entry which is preliminary data.</text>
</comment>
<accession>A0ACC3S9V1</accession>
<keyword evidence="2" id="KW-1185">Reference proteome</keyword>
<dbReference type="EC" id="3.1.3.77" evidence="1"/>
<organism evidence="1 2">
    <name type="scientific">Zalaria obscura</name>
    <dbReference type="NCBI Taxonomy" id="2024903"/>
    <lineage>
        <taxon>Eukaryota</taxon>
        <taxon>Fungi</taxon>
        <taxon>Dikarya</taxon>
        <taxon>Ascomycota</taxon>
        <taxon>Pezizomycotina</taxon>
        <taxon>Dothideomycetes</taxon>
        <taxon>Dothideomycetidae</taxon>
        <taxon>Dothideales</taxon>
        <taxon>Zalariaceae</taxon>
        <taxon>Zalaria</taxon>
    </lineage>
</organism>
<evidence type="ECO:0000313" key="2">
    <source>
        <dbReference type="Proteomes" id="UP001320706"/>
    </source>
</evidence>
<name>A0ACC3S9V1_9PEZI</name>
<gene>
    <name evidence="1" type="primary">UTR4</name>
    <name evidence="1" type="ORF">M8818_006019</name>
</gene>
<dbReference type="EMBL" id="JAMKPW020000038">
    <property type="protein sequence ID" value="KAK8200704.1"/>
    <property type="molecule type" value="Genomic_DNA"/>
</dbReference>
<evidence type="ECO:0000313" key="1">
    <source>
        <dbReference type="EMBL" id="KAK8200704.1"/>
    </source>
</evidence>
<proteinExistence type="predicted"/>
<dbReference type="Proteomes" id="UP001320706">
    <property type="component" value="Unassembled WGS sequence"/>
</dbReference>
<protein>
    <submittedName>
        <fullName evidence="1">Enolase-phosphatase E1</fullName>
        <ecNumber evidence="1">3.1.3.77</ecNumber>
    </submittedName>
</protein>
<sequence length="254" mass="28461">MTSHYDDVKTVVLDIEGTICPISFVKETLFPYALQALPSVLASRWDSPDFRPYRDAFPEEARSSPEAFEAHVKDLTARDIKIAYLKNLQGYLWQAGYEDGAYSSPFFPDVIPQLRQWKASAIQLVIYSSGSVFAQKLLFGHIKDTTSDDPKATVDLRDLISDWFDTTNAGLKMEATSYSKIAEVLGQQPAEILFFSDNVKEVQTAEQAGMKAVIVDRPGNAPLSEEDKKGRKVVEALDEISLSPAQIDARFWKR</sequence>
<keyword evidence="1" id="KW-0378">Hydrolase</keyword>